<organism evidence="9 10">
    <name type="scientific">Anaerotignum lactatifermentans DSM 14214</name>
    <dbReference type="NCBI Taxonomy" id="1121323"/>
    <lineage>
        <taxon>Bacteria</taxon>
        <taxon>Bacillati</taxon>
        <taxon>Bacillota</taxon>
        <taxon>Clostridia</taxon>
        <taxon>Lachnospirales</taxon>
        <taxon>Anaerotignaceae</taxon>
        <taxon>Anaerotignum</taxon>
    </lineage>
</organism>
<dbReference type="GO" id="GO:0005886">
    <property type="term" value="C:plasma membrane"/>
    <property type="evidence" value="ECO:0007669"/>
    <property type="project" value="UniProtKB-SubCell"/>
</dbReference>
<dbReference type="AlphaFoldDB" id="A0A1M6Z505"/>
<keyword evidence="10" id="KW-1185">Reference proteome</keyword>
<feature type="domain" description="Citrate transporter-like" evidence="8">
    <location>
        <begin position="15"/>
        <end position="306"/>
    </location>
</feature>
<evidence type="ECO:0000313" key="10">
    <source>
        <dbReference type="Proteomes" id="UP000183975"/>
    </source>
</evidence>
<dbReference type="PANTHER" id="PTHR43302">
    <property type="entry name" value="TRANSPORTER ARSB-RELATED"/>
    <property type="match status" value="1"/>
</dbReference>
<keyword evidence="3" id="KW-1003">Cell membrane</keyword>
<dbReference type="RefSeq" id="WP_072853338.1">
    <property type="nucleotide sequence ID" value="NZ_FRAH01000084.1"/>
</dbReference>
<accession>A0A1M6Z505</accession>
<proteinExistence type="predicted"/>
<evidence type="ECO:0000256" key="5">
    <source>
        <dbReference type="ARBA" id="ARBA00022989"/>
    </source>
</evidence>
<dbReference type="GO" id="GO:0055085">
    <property type="term" value="P:transmembrane transport"/>
    <property type="evidence" value="ECO:0007669"/>
    <property type="project" value="InterPro"/>
</dbReference>
<feature type="transmembrane region" description="Helical" evidence="7">
    <location>
        <begin position="353"/>
        <end position="373"/>
    </location>
</feature>
<comment type="subcellular location">
    <subcellularLocation>
        <location evidence="1">Cell membrane</location>
        <topology evidence="1">Multi-pass membrane protein</topology>
    </subcellularLocation>
</comment>
<dbReference type="Pfam" id="PF03600">
    <property type="entry name" value="CitMHS"/>
    <property type="match status" value="1"/>
</dbReference>
<evidence type="ECO:0000259" key="8">
    <source>
        <dbReference type="Pfam" id="PF03600"/>
    </source>
</evidence>
<dbReference type="InterPro" id="IPR004680">
    <property type="entry name" value="Cit_transptr-like_dom"/>
</dbReference>
<dbReference type="EMBL" id="FRAH01000084">
    <property type="protein sequence ID" value="SHL25564.1"/>
    <property type="molecule type" value="Genomic_DNA"/>
</dbReference>
<evidence type="ECO:0000256" key="1">
    <source>
        <dbReference type="ARBA" id="ARBA00004651"/>
    </source>
</evidence>
<reference evidence="9 10" key="1">
    <citation type="submission" date="2016-11" db="EMBL/GenBank/DDBJ databases">
        <authorList>
            <person name="Jaros S."/>
            <person name="Januszkiewicz K."/>
            <person name="Wedrychowicz H."/>
        </authorList>
    </citation>
    <scope>NUCLEOTIDE SEQUENCE [LARGE SCALE GENOMIC DNA]</scope>
    <source>
        <strain evidence="9 10">DSM 14214</strain>
    </source>
</reference>
<keyword evidence="2" id="KW-0813">Transport</keyword>
<evidence type="ECO:0000256" key="4">
    <source>
        <dbReference type="ARBA" id="ARBA00022692"/>
    </source>
</evidence>
<evidence type="ECO:0000256" key="6">
    <source>
        <dbReference type="ARBA" id="ARBA00023136"/>
    </source>
</evidence>
<protein>
    <submittedName>
        <fullName evidence="9">Transporter, YbiR family</fullName>
    </submittedName>
</protein>
<feature type="transmembrane region" description="Helical" evidence="7">
    <location>
        <begin position="252"/>
        <end position="269"/>
    </location>
</feature>
<feature type="transmembrane region" description="Helical" evidence="7">
    <location>
        <begin position="316"/>
        <end position="341"/>
    </location>
</feature>
<evidence type="ECO:0000256" key="2">
    <source>
        <dbReference type="ARBA" id="ARBA00022448"/>
    </source>
</evidence>
<feature type="transmembrane region" description="Helical" evidence="7">
    <location>
        <begin position="211"/>
        <end position="240"/>
    </location>
</feature>
<evidence type="ECO:0000256" key="3">
    <source>
        <dbReference type="ARBA" id="ARBA00022475"/>
    </source>
</evidence>
<sequence length="374" mass="41329">MGAKLIAFFKKETILCVAALLAVISMAWIPPDGEYMGYINWQVLVLLFCLMSVMGGLQALGIFKAIANTLLHWANGLRQLTLLLVMLCFFFAMVVTNDVALITFVPFTILLLQMADLTGEMIPILVLQTIAANLGSMLTPIGNPQNLYLYTVSGMSPADFVLTMLPLTLLSLFLLVLCCMLTKDVPLSGQMLPPIQGEAFSMREKVTLSALLMLFAACLMTVFHVMPYWTVLGISLVWFVFFERDVLGKVDYSLLITFIFFFVFIGNMGRIPAMRDAIASILAGREMIVSFLCSQIISNVPAAVLLSGFTDHWKDLLFGVNIGGLGTLIASMASLISYKFFVQANEKAKGKYLKHFTIMNILFAIPLLVVAFFL</sequence>
<feature type="transmembrane region" description="Helical" evidence="7">
    <location>
        <begin position="41"/>
        <end position="63"/>
    </location>
</feature>
<dbReference type="OrthoDB" id="3177666at2"/>
<feature type="transmembrane region" description="Helical" evidence="7">
    <location>
        <begin position="12"/>
        <end position="29"/>
    </location>
</feature>
<feature type="transmembrane region" description="Helical" evidence="7">
    <location>
        <begin position="161"/>
        <end position="182"/>
    </location>
</feature>
<keyword evidence="4 7" id="KW-0812">Transmembrane</keyword>
<feature type="transmembrane region" description="Helical" evidence="7">
    <location>
        <begin position="289"/>
        <end position="310"/>
    </location>
</feature>
<keyword evidence="6 7" id="KW-0472">Membrane</keyword>
<gene>
    <name evidence="9" type="ORF">SAMN02745138_03146</name>
</gene>
<evidence type="ECO:0000313" key="9">
    <source>
        <dbReference type="EMBL" id="SHL25564.1"/>
    </source>
</evidence>
<name>A0A1M6Z505_9FIRM</name>
<dbReference type="Proteomes" id="UP000183975">
    <property type="component" value="Unassembled WGS sequence"/>
</dbReference>
<keyword evidence="5 7" id="KW-1133">Transmembrane helix</keyword>
<evidence type="ECO:0000256" key="7">
    <source>
        <dbReference type="SAM" id="Phobius"/>
    </source>
</evidence>
<dbReference type="PANTHER" id="PTHR43302:SF5">
    <property type="entry name" value="TRANSPORTER ARSB-RELATED"/>
    <property type="match status" value="1"/>
</dbReference>